<organism evidence="2 3">
    <name type="scientific">Hymenobacter rubripertinctus</name>
    <dbReference type="NCBI Taxonomy" id="2029981"/>
    <lineage>
        <taxon>Bacteria</taxon>
        <taxon>Pseudomonadati</taxon>
        <taxon>Bacteroidota</taxon>
        <taxon>Cytophagia</taxon>
        <taxon>Cytophagales</taxon>
        <taxon>Hymenobacteraceae</taxon>
        <taxon>Hymenobacter</taxon>
    </lineage>
</organism>
<evidence type="ECO:0000313" key="2">
    <source>
        <dbReference type="EMBL" id="RIY06100.1"/>
    </source>
</evidence>
<dbReference type="InterPro" id="IPR029058">
    <property type="entry name" value="AB_hydrolase_fold"/>
</dbReference>
<dbReference type="Gene3D" id="3.40.50.1820">
    <property type="entry name" value="alpha/beta hydrolase"/>
    <property type="match status" value="1"/>
</dbReference>
<proteinExistence type="predicted"/>
<gene>
    <name evidence="2" type="ORF">D0T11_19375</name>
</gene>
<evidence type="ECO:0000313" key="3">
    <source>
        <dbReference type="Proteomes" id="UP000284250"/>
    </source>
</evidence>
<name>A0A418QLY1_9BACT</name>
<dbReference type="InterPro" id="IPR000073">
    <property type="entry name" value="AB_hydrolase_1"/>
</dbReference>
<evidence type="ECO:0000259" key="1">
    <source>
        <dbReference type="Pfam" id="PF12697"/>
    </source>
</evidence>
<dbReference type="InterPro" id="IPR050266">
    <property type="entry name" value="AB_hydrolase_sf"/>
</dbReference>
<feature type="domain" description="AB hydrolase-1" evidence="1">
    <location>
        <begin position="28"/>
        <end position="263"/>
    </location>
</feature>
<sequence length="287" mass="30394">MRSFPLVLLGFDLTLAAYEGGTATGPALLFLHGNSMSAATFQRQFAAPELQRFRLVAVELPGHGRSPDAPAWYSLPSTVAVLTAAMKALYCTESLVVAHSYAGHLLAEALPTLPHLRGAMLLSSPLFGNPSQLAAAFHFDETSSLLYASELSSAQAEALARYCLRPNAPVDEIKLLCQAITRTDGRVRVALAASIAAGDYTDEPAQVAATPVPLAFVVGAEETLPVLAYFDTLTVPTRWGRAVHTVPQAGHMPFLENPDAFNALLLDFEAYTAGRTAGVAPNSDSAV</sequence>
<dbReference type="AlphaFoldDB" id="A0A418QLY1"/>
<dbReference type="EMBL" id="QYCN01000044">
    <property type="protein sequence ID" value="RIY06100.1"/>
    <property type="molecule type" value="Genomic_DNA"/>
</dbReference>
<dbReference type="GO" id="GO:0016020">
    <property type="term" value="C:membrane"/>
    <property type="evidence" value="ECO:0007669"/>
    <property type="project" value="TreeGrafter"/>
</dbReference>
<dbReference type="SUPFAM" id="SSF53474">
    <property type="entry name" value="alpha/beta-Hydrolases"/>
    <property type="match status" value="1"/>
</dbReference>
<dbReference type="Proteomes" id="UP000284250">
    <property type="component" value="Unassembled WGS sequence"/>
</dbReference>
<dbReference type="PANTHER" id="PTHR43798:SF33">
    <property type="entry name" value="HYDROLASE, PUTATIVE (AFU_ORTHOLOGUE AFUA_2G14860)-RELATED"/>
    <property type="match status" value="1"/>
</dbReference>
<protein>
    <submittedName>
        <fullName evidence="2">Alpha/beta hydrolase</fullName>
    </submittedName>
</protein>
<accession>A0A418QLY1</accession>
<reference evidence="2 3" key="1">
    <citation type="submission" date="2019-01" db="EMBL/GenBank/DDBJ databases">
        <title>Hymenobacter humicola sp. nov., isolated from soils in Antarctica.</title>
        <authorList>
            <person name="Sedlacek I."/>
            <person name="Holochova P."/>
            <person name="Kralova S."/>
            <person name="Pantucek R."/>
            <person name="Stankova E."/>
            <person name="Vrbovska V."/>
            <person name="Kristofova L."/>
            <person name="Svec P."/>
            <person name="Busse H.-J."/>
        </authorList>
    </citation>
    <scope>NUCLEOTIDE SEQUENCE [LARGE SCALE GENOMIC DNA]</scope>
    <source>
        <strain evidence="2 3">CCM 8852</strain>
    </source>
</reference>
<dbReference type="PANTHER" id="PTHR43798">
    <property type="entry name" value="MONOACYLGLYCEROL LIPASE"/>
    <property type="match status" value="1"/>
</dbReference>
<keyword evidence="3" id="KW-1185">Reference proteome</keyword>
<keyword evidence="2" id="KW-0378">Hydrolase</keyword>
<dbReference type="GO" id="GO:0016787">
    <property type="term" value="F:hydrolase activity"/>
    <property type="evidence" value="ECO:0007669"/>
    <property type="project" value="UniProtKB-KW"/>
</dbReference>
<comment type="caution">
    <text evidence="2">The sequence shown here is derived from an EMBL/GenBank/DDBJ whole genome shotgun (WGS) entry which is preliminary data.</text>
</comment>
<dbReference type="Pfam" id="PF12697">
    <property type="entry name" value="Abhydrolase_6"/>
    <property type="match status" value="1"/>
</dbReference>